<accession>A0A939J9B8</accession>
<gene>
    <name evidence="1" type="ORF">J0X19_11865</name>
</gene>
<evidence type="ECO:0000313" key="2">
    <source>
        <dbReference type="Proteomes" id="UP000664144"/>
    </source>
</evidence>
<protein>
    <submittedName>
        <fullName evidence="1">Lar family restriction alleviation protein</fullName>
    </submittedName>
</protein>
<comment type="caution">
    <text evidence="1">The sequence shown here is derived from an EMBL/GenBank/DDBJ whole genome shotgun (WGS) entry which is preliminary data.</text>
</comment>
<sequence>MTENQTTELLPCPFCGGELRWLDSWARSFNPPRKYLEIHHDSEDCFIRKGIIFSSDEKREKLPEFIRKWNTRAPSLERAEPVSVGDGSALKRLNELAGTVWFDEFNKHDQLGRWVLENFEEIVAALSQQQPPKPDAVDLYDHINSLQILIDKFNDKENGGLPRVYMFAWLSDDAPKLLTSLKAAQAEQGGGE</sequence>
<dbReference type="Proteomes" id="UP000664144">
    <property type="component" value="Unassembled WGS sequence"/>
</dbReference>
<name>A0A939J9B8_9BACT</name>
<keyword evidence="2" id="KW-1185">Reference proteome</keyword>
<dbReference type="RefSeq" id="WP_206984570.1">
    <property type="nucleotide sequence ID" value="NZ_JAFLQZ010000006.1"/>
</dbReference>
<proteinExistence type="predicted"/>
<dbReference type="EMBL" id="JAFLQZ010000006">
    <property type="protein sequence ID" value="MBO0358644.1"/>
    <property type="molecule type" value="Genomic_DNA"/>
</dbReference>
<organism evidence="1 2">
    <name type="scientific">Hymenobacter telluris</name>
    <dbReference type="NCBI Taxonomy" id="2816474"/>
    <lineage>
        <taxon>Bacteria</taxon>
        <taxon>Pseudomonadati</taxon>
        <taxon>Bacteroidota</taxon>
        <taxon>Cytophagia</taxon>
        <taxon>Cytophagales</taxon>
        <taxon>Hymenobacteraceae</taxon>
        <taxon>Hymenobacter</taxon>
    </lineage>
</organism>
<evidence type="ECO:0000313" key="1">
    <source>
        <dbReference type="EMBL" id="MBO0358644.1"/>
    </source>
</evidence>
<reference evidence="1" key="1">
    <citation type="submission" date="2021-03" db="EMBL/GenBank/DDBJ databases">
        <authorList>
            <person name="Kim M.K."/>
        </authorList>
    </citation>
    <scope>NUCLEOTIDE SEQUENCE</scope>
    <source>
        <strain evidence="1">BT186</strain>
    </source>
</reference>
<dbReference type="AlphaFoldDB" id="A0A939J9B8"/>